<dbReference type="GO" id="GO:0016197">
    <property type="term" value="P:endosomal transport"/>
    <property type="evidence" value="ECO:0007669"/>
    <property type="project" value="TreeGrafter"/>
</dbReference>
<dbReference type="Proteomes" id="UP000007264">
    <property type="component" value="Unassembled WGS sequence"/>
</dbReference>
<gene>
    <name evidence="5" type="ORF">COCSUDRAFT_44152</name>
</gene>
<dbReference type="GO" id="GO:0005737">
    <property type="term" value="C:cytoplasm"/>
    <property type="evidence" value="ECO:0007669"/>
    <property type="project" value="TreeGrafter"/>
</dbReference>
<proteinExistence type="predicted"/>
<evidence type="ECO:0000313" key="6">
    <source>
        <dbReference type="Proteomes" id="UP000007264"/>
    </source>
</evidence>
<evidence type="ECO:0000313" key="5">
    <source>
        <dbReference type="EMBL" id="EIE20212.1"/>
    </source>
</evidence>
<feature type="domain" description="EH" evidence="3">
    <location>
        <begin position="141"/>
        <end position="229"/>
    </location>
</feature>
<dbReference type="Gene3D" id="1.10.238.10">
    <property type="entry name" value="EF-hand"/>
    <property type="match status" value="2"/>
</dbReference>
<dbReference type="InterPro" id="IPR011992">
    <property type="entry name" value="EF-hand-dom_pair"/>
</dbReference>
<dbReference type="eggNOG" id="KOG0998">
    <property type="taxonomic scope" value="Eukaryota"/>
</dbReference>
<dbReference type="SUPFAM" id="SSF47473">
    <property type="entry name" value="EF-hand"/>
    <property type="match status" value="2"/>
</dbReference>
<dbReference type="GO" id="GO:0006897">
    <property type="term" value="P:endocytosis"/>
    <property type="evidence" value="ECO:0007669"/>
    <property type="project" value="TreeGrafter"/>
</dbReference>
<feature type="domain" description="EF-hand" evidence="4">
    <location>
        <begin position="140"/>
        <end position="175"/>
    </location>
</feature>
<comment type="caution">
    <text evidence="5">The sequence shown here is derived from an EMBL/GenBank/DDBJ whole genome shotgun (WGS) entry which is preliminary data.</text>
</comment>
<keyword evidence="1" id="KW-0175">Coiled coil</keyword>
<dbReference type="PANTHER" id="PTHR11216:SF170">
    <property type="entry name" value="DYNAMIN ASSOCIATED PROTEIN 160, ISOFORM D"/>
    <property type="match status" value="1"/>
</dbReference>
<dbReference type="KEGG" id="csl:COCSUDRAFT_44152"/>
<feature type="coiled-coil region" evidence="1">
    <location>
        <begin position="401"/>
        <end position="488"/>
    </location>
</feature>
<dbReference type="RefSeq" id="XP_005644756.1">
    <property type="nucleotide sequence ID" value="XM_005644699.1"/>
</dbReference>
<evidence type="ECO:0008006" key="7">
    <source>
        <dbReference type="Google" id="ProtNLM"/>
    </source>
</evidence>
<dbReference type="GO" id="GO:0005509">
    <property type="term" value="F:calcium ion binding"/>
    <property type="evidence" value="ECO:0007669"/>
    <property type="project" value="InterPro"/>
</dbReference>
<dbReference type="InterPro" id="IPR002048">
    <property type="entry name" value="EF_hand_dom"/>
</dbReference>
<name>I0YP93_COCSC</name>
<dbReference type="GeneID" id="17038188"/>
<evidence type="ECO:0000256" key="2">
    <source>
        <dbReference type="SAM" id="MobiDB-lite"/>
    </source>
</evidence>
<accession>I0YP93</accession>
<keyword evidence="6" id="KW-1185">Reference proteome</keyword>
<feature type="compositionally biased region" description="Low complexity" evidence="2">
    <location>
        <begin position="624"/>
        <end position="634"/>
    </location>
</feature>
<dbReference type="InterPro" id="IPR000261">
    <property type="entry name" value="EH_dom"/>
</dbReference>
<organism evidence="5 6">
    <name type="scientific">Coccomyxa subellipsoidea (strain C-169)</name>
    <name type="common">Green microalga</name>
    <dbReference type="NCBI Taxonomy" id="574566"/>
    <lineage>
        <taxon>Eukaryota</taxon>
        <taxon>Viridiplantae</taxon>
        <taxon>Chlorophyta</taxon>
        <taxon>core chlorophytes</taxon>
        <taxon>Trebouxiophyceae</taxon>
        <taxon>Trebouxiophyceae incertae sedis</taxon>
        <taxon>Coccomyxaceae</taxon>
        <taxon>Coccomyxa</taxon>
        <taxon>Coccomyxa subellipsoidea</taxon>
    </lineage>
</organism>
<sequence>MADADLFENWFSIADQDHDGLLTGAEAVQFFQRSNLSQETLFQVWQMVAGDNSSLTKQQFYSTLRLMSLAQGSGGVLPEAQARSLLVGIGPAVPPPTMAGLPVPRPTVTQQTWQSAPQIPGARPAAPAPAAGAFPPMPAADAQRYRDVFARLDTDRDGYVEGGDCAGFFMQWGLQKEVLRDIWEVVAGDEGRLSQDHFLGCLYLMDLAKRGAPPPKFLPPGLFPPIAGASAQPNAGSSFSLSGMQQEDVFSKEPSLPQLPGKVHYSAPSVPAYASRVPQPDVSSLSAVERSRLQADQKQAQDLDQQLYQAQVEGQAAKQKEALYRAALQDLTLFKSRTSAALLQASGCIPSLFMHDFSRYNAQERADKETADANAMQAQYEAAWAGAEATHAQGRQLLDSLTKARAHKAEATTKLEQLQRDIAELSSLSPDLVEEENKATRALSEQIRTAEAAAVKLDMQAAAAHAEKAALERQLEELKAEDGEAAADLQSLLSSTADVYRTLLGNAHKAGIAVPASALLEGAPRDGRQPLEWNDYAAVDAEDWEDFEDEGFQVVGGHPEAAAEVQPMQEQAPAQQESESVPSEHPAPAPSHTLESETSGGFAVDFGDTASSIKGKPADFAAFSSFPSTAAPSKPAEESWAAF</sequence>
<feature type="region of interest" description="Disordered" evidence="2">
    <location>
        <begin position="624"/>
        <end position="643"/>
    </location>
</feature>
<dbReference type="SMART" id="SM00027">
    <property type="entry name" value="EH"/>
    <property type="match status" value="2"/>
</dbReference>
<reference evidence="5 6" key="1">
    <citation type="journal article" date="2012" name="Genome Biol.">
        <title>The genome of the polar eukaryotic microalga coccomyxa subellipsoidea reveals traits of cold adaptation.</title>
        <authorList>
            <person name="Blanc G."/>
            <person name="Agarkova I."/>
            <person name="Grimwood J."/>
            <person name="Kuo A."/>
            <person name="Brueggeman A."/>
            <person name="Dunigan D."/>
            <person name="Gurnon J."/>
            <person name="Ladunga I."/>
            <person name="Lindquist E."/>
            <person name="Lucas S."/>
            <person name="Pangilinan J."/>
            <person name="Proschold T."/>
            <person name="Salamov A."/>
            <person name="Schmutz J."/>
            <person name="Weeks D."/>
            <person name="Yamada T."/>
            <person name="Claverie J.M."/>
            <person name="Grigoriev I."/>
            <person name="Van Etten J."/>
            <person name="Lomsadze A."/>
            <person name="Borodovsky M."/>
        </authorList>
    </citation>
    <scope>NUCLEOTIDE SEQUENCE [LARGE SCALE GENOMIC DNA]</scope>
    <source>
        <strain evidence="5 6">C-169</strain>
    </source>
</reference>
<dbReference type="GO" id="GO:0005886">
    <property type="term" value="C:plasma membrane"/>
    <property type="evidence" value="ECO:0007669"/>
    <property type="project" value="TreeGrafter"/>
</dbReference>
<feature type="region of interest" description="Disordered" evidence="2">
    <location>
        <begin position="564"/>
        <end position="610"/>
    </location>
</feature>
<dbReference type="AlphaFoldDB" id="I0YP93"/>
<evidence type="ECO:0000256" key="1">
    <source>
        <dbReference type="SAM" id="Coils"/>
    </source>
</evidence>
<dbReference type="OrthoDB" id="524326at2759"/>
<dbReference type="PROSITE" id="PS50222">
    <property type="entry name" value="EF_HAND_2"/>
    <property type="match status" value="2"/>
</dbReference>
<dbReference type="STRING" id="574566.I0YP93"/>
<dbReference type="PANTHER" id="PTHR11216">
    <property type="entry name" value="EH DOMAIN"/>
    <property type="match status" value="1"/>
</dbReference>
<feature type="domain" description="EH" evidence="3">
    <location>
        <begin position="3"/>
        <end position="48"/>
    </location>
</feature>
<dbReference type="Pfam" id="PF12763">
    <property type="entry name" value="EH"/>
    <property type="match status" value="2"/>
</dbReference>
<dbReference type="CDD" id="cd00052">
    <property type="entry name" value="EH"/>
    <property type="match status" value="1"/>
</dbReference>
<evidence type="ECO:0000259" key="3">
    <source>
        <dbReference type="PROSITE" id="PS50031"/>
    </source>
</evidence>
<protein>
    <recommendedName>
        <fullName evidence="7">EF-hand</fullName>
    </recommendedName>
</protein>
<dbReference type="EMBL" id="AGSI01000016">
    <property type="protein sequence ID" value="EIE20212.1"/>
    <property type="molecule type" value="Genomic_DNA"/>
</dbReference>
<feature type="compositionally biased region" description="Low complexity" evidence="2">
    <location>
        <begin position="564"/>
        <end position="581"/>
    </location>
</feature>
<dbReference type="PROSITE" id="PS50031">
    <property type="entry name" value="EH"/>
    <property type="match status" value="2"/>
</dbReference>
<feature type="domain" description="EF-hand" evidence="4">
    <location>
        <begin position="2"/>
        <end position="37"/>
    </location>
</feature>
<evidence type="ECO:0000259" key="4">
    <source>
        <dbReference type="PROSITE" id="PS50222"/>
    </source>
</evidence>